<feature type="compositionally biased region" description="Polar residues" evidence="1">
    <location>
        <begin position="132"/>
        <end position="151"/>
    </location>
</feature>
<feature type="chain" id="PRO_5041241030" description="Extracellular membrane protein CFEM domain-containing protein" evidence="2">
    <location>
        <begin position="27"/>
        <end position="244"/>
    </location>
</feature>
<feature type="compositionally biased region" description="Low complexity" evidence="1">
    <location>
        <begin position="184"/>
        <end position="197"/>
    </location>
</feature>
<dbReference type="AlphaFoldDB" id="A0AA40BNV0"/>
<dbReference type="Proteomes" id="UP001172159">
    <property type="component" value="Unassembled WGS sequence"/>
</dbReference>
<dbReference type="EMBL" id="JAUKTV010000005">
    <property type="protein sequence ID" value="KAK0737710.1"/>
    <property type="molecule type" value="Genomic_DNA"/>
</dbReference>
<evidence type="ECO:0008006" key="5">
    <source>
        <dbReference type="Google" id="ProtNLM"/>
    </source>
</evidence>
<evidence type="ECO:0000313" key="4">
    <source>
        <dbReference type="Proteomes" id="UP001172159"/>
    </source>
</evidence>
<evidence type="ECO:0000256" key="2">
    <source>
        <dbReference type="SAM" id="SignalP"/>
    </source>
</evidence>
<gene>
    <name evidence="3" type="ORF">B0T21DRAFT_365890</name>
</gene>
<organism evidence="3 4">
    <name type="scientific">Apiosordaria backusii</name>
    <dbReference type="NCBI Taxonomy" id="314023"/>
    <lineage>
        <taxon>Eukaryota</taxon>
        <taxon>Fungi</taxon>
        <taxon>Dikarya</taxon>
        <taxon>Ascomycota</taxon>
        <taxon>Pezizomycotina</taxon>
        <taxon>Sordariomycetes</taxon>
        <taxon>Sordariomycetidae</taxon>
        <taxon>Sordariales</taxon>
        <taxon>Lasiosphaeriaceae</taxon>
        <taxon>Apiosordaria</taxon>
    </lineage>
</organism>
<reference evidence="3" key="1">
    <citation type="submission" date="2023-06" db="EMBL/GenBank/DDBJ databases">
        <title>Genome-scale phylogeny and comparative genomics of the fungal order Sordariales.</title>
        <authorList>
            <consortium name="Lawrence Berkeley National Laboratory"/>
            <person name="Hensen N."/>
            <person name="Bonometti L."/>
            <person name="Westerberg I."/>
            <person name="Brannstrom I.O."/>
            <person name="Guillou S."/>
            <person name="Cros-Aarteil S."/>
            <person name="Calhoun S."/>
            <person name="Haridas S."/>
            <person name="Kuo A."/>
            <person name="Mondo S."/>
            <person name="Pangilinan J."/>
            <person name="Riley R."/>
            <person name="Labutti K."/>
            <person name="Andreopoulos B."/>
            <person name="Lipzen A."/>
            <person name="Chen C."/>
            <person name="Yanf M."/>
            <person name="Daum C."/>
            <person name="Ng V."/>
            <person name="Clum A."/>
            <person name="Steindorff A."/>
            <person name="Ohm R."/>
            <person name="Martin F."/>
            <person name="Silar P."/>
            <person name="Natvig D."/>
            <person name="Lalanne C."/>
            <person name="Gautier V."/>
            <person name="Ament-Velasquez S.L."/>
            <person name="Kruys A."/>
            <person name="Hutchinson M.I."/>
            <person name="Powell A.J."/>
            <person name="Barry K."/>
            <person name="Miller A.N."/>
            <person name="Grigoriev I.V."/>
            <person name="Debuchy R."/>
            <person name="Gladieux P."/>
            <person name="Thoren M.H."/>
            <person name="Johannesson H."/>
        </authorList>
    </citation>
    <scope>NUCLEOTIDE SEQUENCE</scope>
    <source>
        <strain evidence="3">CBS 540.89</strain>
    </source>
</reference>
<sequence length="244" mass="25885">MVFARHLGFALVGSIFLLSLVEQAGSTKTTFEFPPCVGGCILDSDCLPNNGSCMCRRAKGNFLEKVLKCMDINCQPDLRNYEDSFLDPLEDGCNERHQEILDSKLKAAKDFAKSLLSSPLVTTTKANTVIATSPSKVTPKPSTVETGPTSSKQEEEITNPTATSSTADQNNRPNGTSASNSLHAPSTPAAVPSSSPESDPPAIPPPLTDTSPFTNNLVSPGSQIRPLSMMLAVFLVTAVLWTGA</sequence>
<evidence type="ECO:0000313" key="3">
    <source>
        <dbReference type="EMBL" id="KAK0737710.1"/>
    </source>
</evidence>
<accession>A0AA40BNV0</accession>
<feature type="compositionally biased region" description="Pro residues" evidence="1">
    <location>
        <begin position="198"/>
        <end position="207"/>
    </location>
</feature>
<comment type="caution">
    <text evidence="3">The sequence shown here is derived from an EMBL/GenBank/DDBJ whole genome shotgun (WGS) entry which is preliminary data.</text>
</comment>
<keyword evidence="4" id="KW-1185">Reference proteome</keyword>
<protein>
    <recommendedName>
        <fullName evidence="5">Extracellular membrane protein CFEM domain-containing protein</fullName>
    </recommendedName>
</protein>
<feature type="compositionally biased region" description="Polar residues" evidence="1">
    <location>
        <begin position="158"/>
        <end position="183"/>
    </location>
</feature>
<feature type="signal peptide" evidence="2">
    <location>
        <begin position="1"/>
        <end position="26"/>
    </location>
</feature>
<keyword evidence="2" id="KW-0732">Signal</keyword>
<name>A0AA40BNV0_9PEZI</name>
<feature type="compositionally biased region" description="Polar residues" evidence="1">
    <location>
        <begin position="208"/>
        <end position="217"/>
    </location>
</feature>
<feature type="region of interest" description="Disordered" evidence="1">
    <location>
        <begin position="132"/>
        <end position="217"/>
    </location>
</feature>
<proteinExistence type="predicted"/>
<evidence type="ECO:0000256" key="1">
    <source>
        <dbReference type="SAM" id="MobiDB-lite"/>
    </source>
</evidence>